<gene>
    <name evidence="1" type="ORF">AVEN_255199_1</name>
</gene>
<evidence type="ECO:0000313" key="1">
    <source>
        <dbReference type="EMBL" id="GBL89058.1"/>
    </source>
</evidence>
<accession>A0A4Y2BAJ4</accession>
<protein>
    <submittedName>
        <fullName evidence="1">Uncharacterized protein</fullName>
    </submittedName>
</protein>
<dbReference type="Proteomes" id="UP000499080">
    <property type="component" value="Unassembled WGS sequence"/>
</dbReference>
<keyword evidence="2" id="KW-1185">Reference proteome</keyword>
<organism evidence="1 2">
    <name type="scientific">Araneus ventricosus</name>
    <name type="common">Orbweaver spider</name>
    <name type="synonym">Epeira ventricosa</name>
    <dbReference type="NCBI Taxonomy" id="182803"/>
    <lineage>
        <taxon>Eukaryota</taxon>
        <taxon>Metazoa</taxon>
        <taxon>Ecdysozoa</taxon>
        <taxon>Arthropoda</taxon>
        <taxon>Chelicerata</taxon>
        <taxon>Arachnida</taxon>
        <taxon>Araneae</taxon>
        <taxon>Araneomorphae</taxon>
        <taxon>Entelegynae</taxon>
        <taxon>Araneoidea</taxon>
        <taxon>Araneidae</taxon>
        <taxon>Araneus</taxon>
    </lineage>
</organism>
<dbReference type="AlphaFoldDB" id="A0A4Y2BAJ4"/>
<comment type="caution">
    <text evidence="1">The sequence shown here is derived from an EMBL/GenBank/DDBJ whole genome shotgun (WGS) entry which is preliminary data.</text>
</comment>
<evidence type="ECO:0000313" key="2">
    <source>
        <dbReference type="Proteomes" id="UP000499080"/>
    </source>
</evidence>
<name>A0A4Y2BAJ4_ARAVE</name>
<dbReference type="GO" id="GO:0003676">
    <property type="term" value="F:nucleic acid binding"/>
    <property type="evidence" value="ECO:0007669"/>
    <property type="project" value="InterPro"/>
</dbReference>
<dbReference type="EMBL" id="BGPR01000063">
    <property type="protein sequence ID" value="GBL89058.1"/>
    <property type="molecule type" value="Genomic_DNA"/>
</dbReference>
<proteinExistence type="predicted"/>
<dbReference type="Gene3D" id="3.30.420.10">
    <property type="entry name" value="Ribonuclease H-like superfamily/Ribonuclease H"/>
    <property type="match status" value="1"/>
</dbReference>
<reference evidence="1 2" key="1">
    <citation type="journal article" date="2019" name="Sci. Rep.">
        <title>Orb-weaving spider Araneus ventricosus genome elucidates the spidroin gene catalogue.</title>
        <authorList>
            <person name="Kono N."/>
            <person name="Nakamura H."/>
            <person name="Ohtoshi R."/>
            <person name="Moran D.A.P."/>
            <person name="Shinohara A."/>
            <person name="Yoshida Y."/>
            <person name="Fujiwara M."/>
            <person name="Mori M."/>
            <person name="Tomita M."/>
            <person name="Arakawa K."/>
        </authorList>
    </citation>
    <scope>NUCLEOTIDE SEQUENCE [LARGE SCALE GENOMIC DNA]</scope>
</reference>
<dbReference type="OrthoDB" id="8060176at2759"/>
<sequence length="104" mass="12802">MKKTPKLLKHHREERLKYAKNGMSWNDEWKQIFFDEKKFDLDGPDGYKHYWYDLRKNRKNASYNKWKEDQKCFGDPLLMMDCAIYSEFREVCALHNIKLCYLII</sequence>
<dbReference type="InterPro" id="IPR036397">
    <property type="entry name" value="RNaseH_sf"/>
</dbReference>